<comment type="caution">
    <text evidence="11">The sequence shown here is derived from an EMBL/GenBank/DDBJ whole genome shotgun (WGS) entry which is preliminary data.</text>
</comment>
<dbReference type="PANTHER" id="PTHR24240">
    <property type="entry name" value="OPSIN"/>
    <property type="match status" value="1"/>
</dbReference>
<feature type="transmembrane region" description="Helical" evidence="9">
    <location>
        <begin position="304"/>
        <end position="327"/>
    </location>
</feature>
<dbReference type="InterPro" id="IPR050125">
    <property type="entry name" value="GPCR_opsins"/>
</dbReference>
<organism evidence="11 12">
    <name type="scientific">Hypsibius exemplaris</name>
    <name type="common">Freshwater tardigrade</name>
    <dbReference type="NCBI Taxonomy" id="2072580"/>
    <lineage>
        <taxon>Eukaryota</taxon>
        <taxon>Metazoa</taxon>
        <taxon>Ecdysozoa</taxon>
        <taxon>Tardigrada</taxon>
        <taxon>Eutardigrada</taxon>
        <taxon>Parachela</taxon>
        <taxon>Hypsibioidea</taxon>
        <taxon>Hypsibiidae</taxon>
        <taxon>Hypsibius</taxon>
    </lineage>
</organism>
<evidence type="ECO:0000313" key="11">
    <source>
        <dbReference type="EMBL" id="OWA51155.1"/>
    </source>
</evidence>
<dbReference type="EMBL" id="MTYJ01000216">
    <property type="protein sequence ID" value="OWA51155.1"/>
    <property type="molecule type" value="Genomic_DNA"/>
</dbReference>
<dbReference type="GO" id="GO:0007601">
    <property type="term" value="P:visual perception"/>
    <property type="evidence" value="ECO:0007669"/>
    <property type="project" value="UniProtKB-KW"/>
</dbReference>
<dbReference type="Pfam" id="PF00001">
    <property type="entry name" value="7tm_1"/>
    <property type="match status" value="1"/>
</dbReference>
<proteinExistence type="predicted"/>
<keyword evidence="8" id="KW-0844">Vision</keyword>
<feature type="transmembrane region" description="Helical" evidence="9">
    <location>
        <begin position="339"/>
        <end position="362"/>
    </location>
</feature>
<keyword evidence="6" id="KW-0675">Receptor</keyword>
<keyword evidence="7" id="KW-0807">Transducer</keyword>
<dbReference type="CDD" id="cd00637">
    <property type="entry name" value="7tm_classA_rhodopsin-like"/>
    <property type="match status" value="1"/>
</dbReference>
<dbReference type="InterPro" id="IPR017452">
    <property type="entry name" value="GPCR_Rhodpsn_7TM"/>
</dbReference>
<evidence type="ECO:0000256" key="4">
    <source>
        <dbReference type="ARBA" id="ARBA00023040"/>
    </source>
</evidence>
<dbReference type="OrthoDB" id="10005568at2759"/>
<evidence type="ECO:0000313" key="12">
    <source>
        <dbReference type="Proteomes" id="UP000192578"/>
    </source>
</evidence>
<keyword evidence="8" id="KW-0716">Sensory transduction</keyword>
<keyword evidence="12" id="KW-1185">Reference proteome</keyword>
<dbReference type="Proteomes" id="UP000192578">
    <property type="component" value="Unassembled WGS sequence"/>
</dbReference>
<dbReference type="Gene3D" id="1.20.1070.10">
    <property type="entry name" value="Rhodopsin 7-helix transmembrane proteins"/>
    <property type="match status" value="1"/>
</dbReference>
<dbReference type="PRINTS" id="PR00237">
    <property type="entry name" value="GPCRRHODOPSN"/>
</dbReference>
<keyword evidence="5 9" id="KW-0472">Membrane</keyword>
<dbReference type="PROSITE" id="PS50262">
    <property type="entry name" value="G_PROTEIN_RECEP_F1_2"/>
    <property type="match status" value="1"/>
</dbReference>
<dbReference type="SUPFAM" id="SSF81321">
    <property type="entry name" value="Family A G protein-coupled receptor-like"/>
    <property type="match status" value="1"/>
</dbReference>
<evidence type="ECO:0000256" key="1">
    <source>
        <dbReference type="ARBA" id="ARBA00004141"/>
    </source>
</evidence>
<keyword evidence="2 9" id="KW-0812">Transmembrane</keyword>
<dbReference type="GO" id="GO:0016020">
    <property type="term" value="C:membrane"/>
    <property type="evidence" value="ECO:0007669"/>
    <property type="project" value="UniProtKB-SubCell"/>
</dbReference>
<sequence>MDQINTSWISINFSESSSFGNQTTKILPSWSFNSLFFLAVCVLGLICNGTTLLVFIHDAHLRSTPFNIYLMNLFTANTASLLIQYPMAVAVNRYQSGWHLGNPACTMYLYCQTILGAGVLTLHALIAANRTWAILHPLSYRAVHSTRFASTLCGFMWLYVHLTMGPYMYVDTFYYRLDVEQTGCDLNHSDIALALWSVTLTIVVYILPVCVVLSSFPVVVACKALRSERKRRRSSRLGSDDLYVHKSVSHLLGQPMDRRITAPSLIVGYNKQVRERQSDVSRKQSKDPVIASSRAVCGCWSSKYIILALLTISVAICSAPDMLYFLLVGIIPGFWNQTYLQLATLLFSCQTVLDPILFVLALERLRKSLLRMINCTSQSGPLHVNV</sequence>
<protein>
    <recommendedName>
        <fullName evidence="10">G-protein coupled receptors family 1 profile domain-containing protein</fullName>
    </recommendedName>
</protein>
<evidence type="ECO:0000256" key="9">
    <source>
        <dbReference type="SAM" id="Phobius"/>
    </source>
</evidence>
<evidence type="ECO:0000259" key="10">
    <source>
        <dbReference type="PROSITE" id="PS50262"/>
    </source>
</evidence>
<accession>A0A9X6RKN4</accession>
<evidence type="ECO:0000256" key="5">
    <source>
        <dbReference type="ARBA" id="ARBA00023136"/>
    </source>
</evidence>
<comment type="subcellular location">
    <subcellularLocation>
        <location evidence="1">Membrane</location>
        <topology evidence="1">Multi-pass membrane protein</topology>
    </subcellularLocation>
</comment>
<reference evidence="12" key="1">
    <citation type="submission" date="2017-01" db="EMBL/GenBank/DDBJ databases">
        <title>Comparative genomics of anhydrobiosis in the tardigrade Hypsibius dujardini.</title>
        <authorList>
            <person name="Yoshida Y."/>
            <person name="Koutsovoulos G."/>
            <person name="Laetsch D."/>
            <person name="Stevens L."/>
            <person name="Kumar S."/>
            <person name="Horikawa D."/>
            <person name="Ishino K."/>
            <person name="Komine S."/>
            <person name="Tomita M."/>
            <person name="Blaxter M."/>
            <person name="Arakawa K."/>
        </authorList>
    </citation>
    <scope>NUCLEOTIDE SEQUENCE [LARGE SCALE GENOMIC DNA]</scope>
    <source>
        <strain evidence="12">Z151</strain>
    </source>
</reference>
<evidence type="ECO:0000256" key="7">
    <source>
        <dbReference type="ARBA" id="ARBA00023224"/>
    </source>
</evidence>
<keyword evidence="3 9" id="KW-1133">Transmembrane helix</keyword>
<feature type="transmembrane region" description="Helical" evidence="9">
    <location>
        <begin position="148"/>
        <end position="169"/>
    </location>
</feature>
<feature type="transmembrane region" description="Helical" evidence="9">
    <location>
        <begin position="35"/>
        <end position="56"/>
    </location>
</feature>
<feature type="domain" description="G-protein coupled receptors family 1 profile" evidence="10">
    <location>
        <begin position="47"/>
        <end position="358"/>
    </location>
</feature>
<gene>
    <name evidence="11" type="ORF">BV898_15649</name>
</gene>
<evidence type="ECO:0000256" key="8">
    <source>
        <dbReference type="ARBA" id="ARBA00023305"/>
    </source>
</evidence>
<dbReference type="GO" id="GO:0004930">
    <property type="term" value="F:G protein-coupled receptor activity"/>
    <property type="evidence" value="ECO:0007669"/>
    <property type="project" value="UniProtKB-KW"/>
</dbReference>
<feature type="transmembrane region" description="Helical" evidence="9">
    <location>
        <begin position="68"/>
        <end position="87"/>
    </location>
</feature>
<evidence type="ECO:0000256" key="3">
    <source>
        <dbReference type="ARBA" id="ARBA00022989"/>
    </source>
</evidence>
<feature type="transmembrane region" description="Helical" evidence="9">
    <location>
        <begin position="202"/>
        <end position="225"/>
    </location>
</feature>
<name>A0A9X6RKN4_HYPEX</name>
<evidence type="ECO:0000256" key="2">
    <source>
        <dbReference type="ARBA" id="ARBA00022692"/>
    </source>
</evidence>
<feature type="transmembrane region" description="Helical" evidence="9">
    <location>
        <begin position="107"/>
        <end position="128"/>
    </location>
</feature>
<dbReference type="InterPro" id="IPR000276">
    <property type="entry name" value="GPCR_Rhodpsn"/>
</dbReference>
<keyword evidence="4" id="KW-0297">G-protein coupled receptor</keyword>
<dbReference type="AlphaFoldDB" id="A0A9X6RKN4"/>
<evidence type="ECO:0000256" key="6">
    <source>
        <dbReference type="ARBA" id="ARBA00023170"/>
    </source>
</evidence>